<keyword evidence="1" id="KW-1133">Transmembrane helix</keyword>
<dbReference type="Proteomes" id="UP000017246">
    <property type="component" value="Unassembled WGS sequence"/>
</dbReference>
<reference evidence="3" key="1">
    <citation type="journal article" date="2013" name="Nature">
        <title>The genomes of four tapeworm species reveal adaptations to parasitism.</title>
        <authorList>
            <person name="Tsai I.J."/>
            <person name="Zarowiecki M."/>
            <person name="Holroyd N."/>
            <person name="Garciarrubio A."/>
            <person name="Sanchez-Flores A."/>
            <person name="Brooks K.L."/>
            <person name="Tracey A."/>
            <person name="Bobes R.J."/>
            <person name="Fragoso G."/>
            <person name="Sciutto E."/>
            <person name="Aslett M."/>
            <person name="Beasley H."/>
            <person name="Bennett H.M."/>
            <person name="Cai J."/>
            <person name="Camicia F."/>
            <person name="Clark R."/>
            <person name="Cucher M."/>
            <person name="De Silva N."/>
            <person name="Day T.A."/>
            <person name="Deplazes P."/>
            <person name="Estrada K."/>
            <person name="Fernandez C."/>
            <person name="Holland P.W."/>
            <person name="Hou J."/>
            <person name="Hu S."/>
            <person name="Huckvale T."/>
            <person name="Hung S.S."/>
            <person name="Kamenetzky L."/>
            <person name="Keane J.A."/>
            <person name="Kiss F."/>
            <person name="Koziol U."/>
            <person name="Lambert O."/>
            <person name="Liu K."/>
            <person name="Luo X."/>
            <person name="Luo Y."/>
            <person name="Macchiaroli N."/>
            <person name="Nichol S."/>
            <person name="Paps J."/>
            <person name="Parkinson J."/>
            <person name="Pouchkina-Stantcheva N."/>
            <person name="Riddiford N."/>
            <person name="Rosenzvit M."/>
            <person name="Salinas G."/>
            <person name="Wasmuth J.D."/>
            <person name="Zamanian M."/>
            <person name="Zheng Y."/>
            <person name="Cai X."/>
            <person name="Soberon X."/>
            <person name="Olson P.D."/>
            <person name="Laclette J.P."/>
            <person name="Brehm K."/>
            <person name="Berriman M."/>
            <person name="Garciarrubio A."/>
            <person name="Bobes R.J."/>
            <person name="Fragoso G."/>
            <person name="Sanchez-Flores A."/>
            <person name="Estrada K."/>
            <person name="Cevallos M.A."/>
            <person name="Morett E."/>
            <person name="Gonzalez V."/>
            <person name="Portillo T."/>
            <person name="Ochoa-Leyva A."/>
            <person name="Jose M.V."/>
            <person name="Sciutto E."/>
            <person name="Landa A."/>
            <person name="Jimenez L."/>
            <person name="Valdes V."/>
            <person name="Carrero J.C."/>
            <person name="Larralde C."/>
            <person name="Morales-Montor J."/>
            <person name="Limon-Lason J."/>
            <person name="Soberon X."/>
            <person name="Laclette J.P."/>
        </authorList>
    </citation>
    <scope>NUCLEOTIDE SEQUENCE [LARGE SCALE GENOMIC DNA]</scope>
</reference>
<gene>
    <name evidence="3" type="ORF">EmuJ_001155800</name>
</gene>
<keyword evidence="1" id="KW-0812">Transmembrane</keyword>
<protein>
    <submittedName>
        <fullName evidence="3">Zinc finger C2H2 type</fullName>
    </submittedName>
</protein>
<dbReference type="OrthoDB" id="3069995at2759"/>
<keyword evidence="4" id="KW-1185">Reference proteome</keyword>
<dbReference type="PROSITE" id="PS00028">
    <property type="entry name" value="ZINC_FINGER_C2H2_1"/>
    <property type="match status" value="1"/>
</dbReference>
<proteinExistence type="predicted"/>
<evidence type="ECO:0000256" key="1">
    <source>
        <dbReference type="SAM" id="Phobius"/>
    </source>
</evidence>
<feature type="domain" description="C2H2-type" evidence="2">
    <location>
        <begin position="73"/>
        <end position="94"/>
    </location>
</feature>
<reference evidence="3" key="2">
    <citation type="submission" date="2015-11" db="EMBL/GenBank/DDBJ databases">
        <authorList>
            <person name="Zhang Y."/>
            <person name="Guo Z."/>
        </authorList>
    </citation>
    <scope>NUCLEOTIDE SEQUENCE</scope>
</reference>
<evidence type="ECO:0000313" key="3">
    <source>
        <dbReference type="EMBL" id="CDS43757.1"/>
    </source>
</evidence>
<accession>A0A068YG31</accession>
<evidence type="ECO:0000259" key="2">
    <source>
        <dbReference type="PROSITE" id="PS00028"/>
    </source>
</evidence>
<dbReference type="AlphaFoldDB" id="A0A068YG31"/>
<evidence type="ECO:0000313" key="4">
    <source>
        <dbReference type="Proteomes" id="UP000017246"/>
    </source>
</evidence>
<dbReference type="InterPro" id="IPR013087">
    <property type="entry name" value="Znf_C2H2_type"/>
</dbReference>
<dbReference type="SMART" id="SM00355">
    <property type="entry name" value="ZnF_C2H2"/>
    <property type="match status" value="2"/>
</dbReference>
<feature type="transmembrane region" description="Helical" evidence="1">
    <location>
        <begin position="95"/>
        <end position="115"/>
    </location>
</feature>
<dbReference type="EMBL" id="LN901743">
    <property type="protein sequence ID" value="CDS43757.1"/>
    <property type="molecule type" value="Genomic_DNA"/>
</dbReference>
<sequence length="150" mass="17754">MFQVHQVRPRGRCPICLTYRDTAGLTLLHQRASNHNTCFLCLTPFGQFDFLLLHFIVVHIFQKVGESELRLYCPECYTDYSTWDEMQEHIRSQHLYMWIGLFAQICLLFISPYYAALTYLARICTELCSQRVDLCRIKHELSHPLLFFPS</sequence>
<name>A0A068YG31_ECHMU</name>
<organism evidence="3 4">
    <name type="scientific">Echinococcus multilocularis</name>
    <name type="common">Fox tapeworm</name>
    <dbReference type="NCBI Taxonomy" id="6211"/>
    <lineage>
        <taxon>Eukaryota</taxon>
        <taxon>Metazoa</taxon>
        <taxon>Spiralia</taxon>
        <taxon>Lophotrochozoa</taxon>
        <taxon>Platyhelminthes</taxon>
        <taxon>Cestoda</taxon>
        <taxon>Eucestoda</taxon>
        <taxon>Cyclophyllidea</taxon>
        <taxon>Taeniidae</taxon>
        <taxon>Echinococcus</taxon>
    </lineage>
</organism>
<keyword evidence="1" id="KW-0472">Membrane</keyword>